<keyword evidence="2" id="KW-1185">Reference proteome</keyword>
<dbReference type="InterPro" id="IPR007153">
    <property type="entry name" value="Adenosine_kinase"/>
</dbReference>
<dbReference type="RefSeq" id="WP_074199179.1">
    <property type="nucleotide sequence ID" value="NZ_FSQZ01000001.1"/>
</dbReference>
<dbReference type="SUPFAM" id="SSF103165">
    <property type="entry name" value="Ta1353-like"/>
    <property type="match status" value="1"/>
</dbReference>
<sequence length="165" mass="18256">MSEQIRWEIVDMEMPEECNIIVGHSHFIKTVEDLYEALVTASPVLEFGIAFCEASGPCLIRYDGNAKDLIDAAVRNAQKISAGHTFVILLRKGYPINVLNRIKAVQEVCSIYAATANPLQLLVFETDMGRGVAGVVDGYASKGVEEESHIAERKSLLRDIIGYKR</sequence>
<dbReference type="Pfam" id="PF04008">
    <property type="entry name" value="Adenosine_kin"/>
    <property type="match status" value="1"/>
</dbReference>
<reference evidence="1 2" key="1">
    <citation type="submission" date="2016-11" db="EMBL/GenBank/DDBJ databases">
        <authorList>
            <person name="Varghese N."/>
            <person name="Submissions S."/>
        </authorList>
    </citation>
    <scope>NUCLEOTIDE SEQUENCE [LARGE SCALE GENOMIC DNA]</scope>
    <source>
        <strain evidence="1 2">DSM 20664</strain>
    </source>
</reference>
<dbReference type="Gene3D" id="3.40.1520.10">
    <property type="entry name" value="Ta1353-like"/>
    <property type="match status" value="1"/>
</dbReference>
<proteinExistence type="predicted"/>
<evidence type="ECO:0000313" key="2">
    <source>
        <dbReference type="Proteomes" id="UP000185093"/>
    </source>
</evidence>
<protein>
    <recommendedName>
        <fullName evidence="3">Adenosine monophosphate-protein transferase</fullName>
    </recommendedName>
</protein>
<evidence type="ECO:0008006" key="3">
    <source>
        <dbReference type="Google" id="ProtNLM"/>
    </source>
</evidence>
<dbReference type="PANTHER" id="PTHR36155:SF1">
    <property type="entry name" value="BLL5354 PROTEIN"/>
    <property type="match status" value="1"/>
</dbReference>
<evidence type="ECO:0000313" key="1">
    <source>
        <dbReference type="EMBL" id="SIN64012.1"/>
    </source>
</evidence>
<accession>A0ABY1JBQ2</accession>
<comment type="caution">
    <text evidence="1">The sequence shown here is derived from an EMBL/GenBank/DDBJ whole genome shotgun (WGS) entry which is preliminary data.</text>
</comment>
<organism evidence="1 2">
    <name type="scientific">Acetomicrobium flavidum</name>
    <dbReference type="NCBI Taxonomy" id="49896"/>
    <lineage>
        <taxon>Bacteria</taxon>
        <taxon>Thermotogati</taxon>
        <taxon>Synergistota</taxon>
        <taxon>Synergistia</taxon>
        <taxon>Synergistales</taxon>
        <taxon>Acetomicrobiaceae</taxon>
        <taxon>Acetomicrobium</taxon>
    </lineage>
</organism>
<dbReference type="Proteomes" id="UP000185093">
    <property type="component" value="Unassembled WGS sequence"/>
</dbReference>
<dbReference type="EMBL" id="FSQZ01000001">
    <property type="protein sequence ID" value="SIN64012.1"/>
    <property type="molecule type" value="Genomic_DNA"/>
</dbReference>
<name>A0ABY1JBQ2_9BACT</name>
<dbReference type="PANTHER" id="PTHR36155">
    <property type="entry name" value="BLL5354 PROTEIN"/>
    <property type="match status" value="1"/>
</dbReference>
<gene>
    <name evidence="1" type="ORF">SAMN05444368_0523</name>
</gene>
<dbReference type="InterPro" id="IPR036902">
    <property type="entry name" value="Ta1353-like_sf"/>
</dbReference>